<protein>
    <submittedName>
        <fullName evidence="1">Uncharacterized protein</fullName>
    </submittedName>
</protein>
<dbReference type="Proteomes" id="UP000077202">
    <property type="component" value="Unassembled WGS sequence"/>
</dbReference>
<sequence length="218" mass="22498">MPSRHGLTGPPARLPANVVASSWFGALGPLAAARRSGLSKCDLADPSAGKLDLGCRAGLSQNGFGSLHLAQSPAAPGGPKSAARTLQVLGQHCHPLLSSGRFHSLELHSARGGAGMDAQGILARSVPRAAHMSLLAVTASVPRPLRQLTCGACGKIEAAFTIQKGVSGPQKFGMAGFEVFLVTSGAVIRSFTQGFPRTEERVVVRPPGSSHCPHSQSW</sequence>
<evidence type="ECO:0000313" key="2">
    <source>
        <dbReference type="Proteomes" id="UP000077202"/>
    </source>
</evidence>
<organism evidence="1 2">
    <name type="scientific">Marchantia polymorpha subsp. ruderalis</name>
    <dbReference type="NCBI Taxonomy" id="1480154"/>
    <lineage>
        <taxon>Eukaryota</taxon>
        <taxon>Viridiplantae</taxon>
        <taxon>Streptophyta</taxon>
        <taxon>Embryophyta</taxon>
        <taxon>Marchantiophyta</taxon>
        <taxon>Marchantiopsida</taxon>
        <taxon>Marchantiidae</taxon>
        <taxon>Marchantiales</taxon>
        <taxon>Marchantiaceae</taxon>
        <taxon>Marchantia</taxon>
    </lineage>
</organism>
<evidence type="ECO:0000313" key="1">
    <source>
        <dbReference type="EMBL" id="OAE21848.1"/>
    </source>
</evidence>
<name>A0A176VLK8_MARPO</name>
<proteinExistence type="predicted"/>
<gene>
    <name evidence="1" type="ORF">AXG93_138s1190</name>
</gene>
<dbReference type="EMBL" id="LVLJ01003336">
    <property type="protein sequence ID" value="OAE21848.1"/>
    <property type="molecule type" value="Genomic_DNA"/>
</dbReference>
<dbReference type="AlphaFoldDB" id="A0A176VLK8"/>
<keyword evidence="2" id="KW-1185">Reference proteome</keyword>
<accession>A0A176VLK8</accession>
<reference evidence="1" key="1">
    <citation type="submission" date="2016-03" db="EMBL/GenBank/DDBJ databases">
        <title>Mechanisms controlling the formation of the plant cell surface in tip-growing cells are functionally conserved among land plants.</title>
        <authorList>
            <person name="Honkanen S."/>
            <person name="Jones V.A."/>
            <person name="Morieri G."/>
            <person name="Champion C."/>
            <person name="Hetherington A.J."/>
            <person name="Kelly S."/>
            <person name="Saint-Marcoux D."/>
            <person name="Proust H."/>
            <person name="Prescott H."/>
            <person name="Dolan L."/>
        </authorList>
    </citation>
    <scope>NUCLEOTIDE SEQUENCE [LARGE SCALE GENOMIC DNA]</scope>
    <source>
        <tissue evidence="1">Whole gametophyte</tissue>
    </source>
</reference>
<comment type="caution">
    <text evidence="1">The sequence shown here is derived from an EMBL/GenBank/DDBJ whole genome shotgun (WGS) entry which is preliminary data.</text>
</comment>